<dbReference type="SUPFAM" id="SSF51726">
    <property type="entry name" value="UROD/MetE-like"/>
    <property type="match status" value="1"/>
</dbReference>
<keyword evidence="7 11" id="KW-0210">Decarboxylase</keyword>
<dbReference type="NCBIfam" id="TIGR01464">
    <property type="entry name" value="hemE"/>
    <property type="match status" value="1"/>
</dbReference>
<comment type="caution">
    <text evidence="16">The sequence shown here is derived from an EMBL/GenBank/DDBJ whole genome shotgun (WGS) entry which is preliminary data.</text>
</comment>
<dbReference type="GO" id="GO:0004853">
    <property type="term" value="F:uroporphyrinogen decarboxylase activity"/>
    <property type="evidence" value="ECO:0007669"/>
    <property type="project" value="UniProtKB-EC"/>
</dbReference>
<dbReference type="UniPathway" id="UPA00251">
    <property type="reaction ID" value="UER00321"/>
</dbReference>
<accession>A0A8J2SRD6</accession>
<keyword evidence="8 11" id="KW-0456">Lyase</keyword>
<dbReference type="Proteomes" id="UP000789595">
    <property type="component" value="Unassembled WGS sequence"/>
</dbReference>
<evidence type="ECO:0000256" key="9">
    <source>
        <dbReference type="ARBA" id="ARBA00023244"/>
    </source>
</evidence>
<dbReference type="Pfam" id="PF01208">
    <property type="entry name" value="URO-D"/>
    <property type="match status" value="1"/>
</dbReference>
<organism evidence="16 17">
    <name type="scientific">Pelagomonas calceolata</name>
    <dbReference type="NCBI Taxonomy" id="35677"/>
    <lineage>
        <taxon>Eukaryota</taxon>
        <taxon>Sar</taxon>
        <taxon>Stramenopiles</taxon>
        <taxon>Ochrophyta</taxon>
        <taxon>Pelagophyceae</taxon>
        <taxon>Pelagomonadales</taxon>
        <taxon>Pelagomonadaceae</taxon>
        <taxon>Pelagomonas</taxon>
    </lineage>
</organism>
<evidence type="ECO:0000256" key="13">
    <source>
        <dbReference type="SAM" id="SignalP"/>
    </source>
</evidence>
<dbReference type="InterPro" id="IPR006361">
    <property type="entry name" value="Uroporphyrinogen_deCO2ase_HemE"/>
</dbReference>
<evidence type="ECO:0000256" key="11">
    <source>
        <dbReference type="RuleBase" id="RU000554"/>
    </source>
</evidence>
<dbReference type="PROSITE" id="PS00906">
    <property type="entry name" value="UROD_1"/>
    <property type="match status" value="1"/>
</dbReference>
<feature type="domain" description="Uroporphyrinogen decarboxylase (URO-D)" evidence="14">
    <location>
        <begin position="61"/>
        <end position="70"/>
    </location>
</feature>
<evidence type="ECO:0000256" key="10">
    <source>
        <dbReference type="ARBA" id="ARBA00048033"/>
    </source>
</evidence>
<dbReference type="CDD" id="cd00717">
    <property type="entry name" value="URO-D"/>
    <property type="match status" value="1"/>
</dbReference>
<evidence type="ECO:0000256" key="2">
    <source>
        <dbReference type="ARBA" id="ARBA00004229"/>
    </source>
</evidence>
<dbReference type="Gene3D" id="3.20.20.210">
    <property type="match status" value="1"/>
</dbReference>
<comment type="function">
    <text evidence="1">Catalyzes the decarboxylation of four acetate groups of uroporphyrinogen-III to yield coproporphyrinogen-III.</text>
</comment>
<dbReference type="EC" id="4.1.1.37" evidence="6 11"/>
<evidence type="ECO:0000256" key="1">
    <source>
        <dbReference type="ARBA" id="ARBA00002448"/>
    </source>
</evidence>
<evidence type="ECO:0000256" key="6">
    <source>
        <dbReference type="ARBA" id="ARBA00012288"/>
    </source>
</evidence>
<feature type="signal peptide" evidence="13">
    <location>
        <begin position="1"/>
        <end position="27"/>
    </location>
</feature>
<dbReference type="FunFam" id="3.20.20.210:FF:000006">
    <property type="entry name" value="Uroporphyrinogen decarboxylase"/>
    <property type="match status" value="1"/>
</dbReference>
<comment type="catalytic activity">
    <reaction evidence="10 11">
        <text>uroporphyrinogen III + 4 H(+) = coproporphyrinogen III + 4 CO2</text>
        <dbReference type="Rhea" id="RHEA:19865"/>
        <dbReference type="ChEBI" id="CHEBI:15378"/>
        <dbReference type="ChEBI" id="CHEBI:16526"/>
        <dbReference type="ChEBI" id="CHEBI:57308"/>
        <dbReference type="ChEBI" id="CHEBI:57309"/>
        <dbReference type="EC" id="4.1.1.37"/>
    </reaction>
</comment>
<sequence length="397" mass="43358">MAVRRIAMRALACVACASALATGPARGARARPRTAVVTEAAATDEPLLLRAARGEKVERTPVWMMRQAGRHMKVYRDLVAKYPTFRERSEIPEAALEISLQPFRAYGVDGVILFSDILTPLPAMGVEFQISEGGAISIPPIRTEADLAKFKGKGEFDATTACPFVGEVLGKLREEVGNKATVLGFVGLPFTLASYLVEGKTGTTSGFAEVKKMREENPELLHGILSKLADNIGDYACYQVDQGAQVIQVFDSWAGHLPKDQYETFAMPYQKRVVEAIKAKHPTTPVIIYMAPDIHSKDGQFLDLLATTGVNCVSLDYTVDFADVRAKMPDHLALQGNLDPKLLRDGPLEKIKEETEKILQAGAHNGHVMNLGHGIEADTPEPHAKFFVDTVQGFRAK</sequence>
<evidence type="ECO:0000313" key="16">
    <source>
        <dbReference type="EMBL" id="CAH0372087.1"/>
    </source>
</evidence>
<dbReference type="PANTHER" id="PTHR21091">
    <property type="entry name" value="METHYLTETRAHYDROFOLATE:HOMOCYSTEINE METHYLTRANSFERASE RELATED"/>
    <property type="match status" value="1"/>
</dbReference>
<dbReference type="EMBL" id="CAKKNE010000003">
    <property type="protein sequence ID" value="CAH0372087.1"/>
    <property type="molecule type" value="Genomic_DNA"/>
</dbReference>
<evidence type="ECO:0000256" key="5">
    <source>
        <dbReference type="ARBA" id="ARBA00011738"/>
    </source>
</evidence>
<keyword evidence="17" id="KW-1185">Reference proteome</keyword>
<comment type="subunit">
    <text evidence="5">Homodimer.</text>
</comment>
<evidence type="ECO:0000256" key="7">
    <source>
        <dbReference type="ARBA" id="ARBA00022793"/>
    </source>
</evidence>
<dbReference type="GO" id="GO:0009507">
    <property type="term" value="C:chloroplast"/>
    <property type="evidence" value="ECO:0007669"/>
    <property type="project" value="UniProtKB-SubCell"/>
</dbReference>
<evidence type="ECO:0000259" key="14">
    <source>
        <dbReference type="PROSITE" id="PS00906"/>
    </source>
</evidence>
<evidence type="ECO:0000256" key="12">
    <source>
        <dbReference type="RuleBase" id="RU004169"/>
    </source>
</evidence>
<protein>
    <recommendedName>
        <fullName evidence="6 11">Uroporphyrinogen decarboxylase</fullName>
        <ecNumber evidence="6 11">4.1.1.37</ecNumber>
    </recommendedName>
</protein>
<comment type="similarity">
    <text evidence="4 12">Belongs to the uroporphyrinogen decarboxylase family.</text>
</comment>
<reference evidence="16" key="1">
    <citation type="submission" date="2021-11" db="EMBL/GenBank/DDBJ databases">
        <authorList>
            <consortium name="Genoscope - CEA"/>
            <person name="William W."/>
        </authorList>
    </citation>
    <scope>NUCLEOTIDE SEQUENCE</scope>
</reference>
<evidence type="ECO:0000256" key="3">
    <source>
        <dbReference type="ARBA" id="ARBA00004804"/>
    </source>
</evidence>
<evidence type="ECO:0000313" key="17">
    <source>
        <dbReference type="Proteomes" id="UP000789595"/>
    </source>
</evidence>
<dbReference type="PROSITE" id="PS00907">
    <property type="entry name" value="UROD_2"/>
    <property type="match status" value="1"/>
</dbReference>
<dbReference type="InterPro" id="IPR038071">
    <property type="entry name" value="UROD/MetE-like_sf"/>
</dbReference>
<dbReference type="OrthoDB" id="339900at2759"/>
<name>A0A8J2SRD6_9STRA</name>
<feature type="domain" description="Uroporphyrinogen decarboxylase (URO-D)" evidence="15">
    <location>
        <begin position="183"/>
        <end position="199"/>
    </location>
</feature>
<keyword evidence="9 11" id="KW-0627">Porphyrin biosynthesis</keyword>
<comment type="pathway">
    <text evidence="3 11">Porphyrin-containing compound metabolism; protoporphyrin-IX biosynthesis; coproporphyrinogen-III from 5-aminolevulinate: step 4/4.</text>
</comment>
<dbReference type="GO" id="GO:0006782">
    <property type="term" value="P:protoporphyrinogen IX biosynthetic process"/>
    <property type="evidence" value="ECO:0007669"/>
    <property type="project" value="UniProtKB-UniPathway"/>
</dbReference>
<dbReference type="AlphaFoldDB" id="A0A8J2SRD6"/>
<evidence type="ECO:0000256" key="8">
    <source>
        <dbReference type="ARBA" id="ARBA00023239"/>
    </source>
</evidence>
<feature type="chain" id="PRO_5035211508" description="Uroporphyrinogen decarboxylase" evidence="13">
    <location>
        <begin position="28"/>
        <end position="397"/>
    </location>
</feature>
<gene>
    <name evidence="16" type="ORF">PECAL_3P20620</name>
</gene>
<proteinExistence type="inferred from homology"/>
<keyword evidence="13" id="KW-0732">Signal</keyword>
<evidence type="ECO:0000256" key="4">
    <source>
        <dbReference type="ARBA" id="ARBA00009935"/>
    </source>
</evidence>
<dbReference type="PANTHER" id="PTHR21091:SF169">
    <property type="entry name" value="UROPORPHYRINOGEN DECARBOXYLASE"/>
    <property type="match status" value="1"/>
</dbReference>
<comment type="subcellular location">
    <subcellularLocation>
        <location evidence="2">Plastid</location>
        <location evidence="2">Chloroplast</location>
    </subcellularLocation>
</comment>
<dbReference type="InterPro" id="IPR000257">
    <property type="entry name" value="Uroporphyrinogen_deCOase"/>
</dbReference>
<evidence type="ECO:0000259" key="15">
    <source>
        <dbReference type="PROSITE" id="PS00907"/>
    </source>
</evidence>